<dbReference type="Proteomes" id="UP000653056">
    <property type="component" value="Unassembled WGS sequence"/>
</dbReference>
<protein>
    <submittedName>
        <fullName evidence="5">ABC transporter substrate-binding protein</fullName>
    </submittedName>
</protein>
<keyword evidence="6" id="KW-1185">Reference proteome</keyword>
<accession>A0ABQ2YMR7</accession>
<dbReference type="EMBL" id="BMXS01000006">
    <property type="protein sequence ID" value="GGX89477.1"/>
    <property type="molecule type" value="Genomic_DNA"/>
</dbReference>
<dbReference type="PANTHER" id="PTHR30290:SF9">
    <property type="entry name" value="OLIGOPEPTIDE-BINDING PROTEIN APPA"/>
    <property type="match status" value="1"/>
</dbReference>
<keyword evidence="2" id="KW-0813">Transport</keyword>
<comment type="caution">
    <text evidence="5">The sequence shown here is derived from an EMBL/GenBank/DDBJ whole genome shotgun (WGS) entry which is preliminary data.</text>
</comment>
<name>A0ABQ2YMR7_9GAMM</name>
<evidence type="ECO:0000313" key="5">
    <source>
        <dbReference type="EMBL" id="GGX89477.1"/>
    </source>
</evidence>
<comment type="similarity">
    <text evidence="1">Belongs to the bacterial solute-binding protein 5 family.</text>
</comment>
<feature type="domain" description="Solute-binding protein family 5" evidence="4">
    <location>
        <begin position="47"/>
        <end position="280"/>
    </location>
</feature>
<dbReference type="InterPro" id="IPR000914">
    <property type="entry name" value="SBP_5_dom"/>
</dbReference>
<proteinExistence type="inferred from homology"/>
<evidence type="ECO:0000256" key="2">
    <source>
        <dbReference type="ARBA" id="ARBA00022448"/>
    </source>
</evidence>
<evidence type="ECO:0000256" key="3">
    <source>
        <dbReference type="ARBA" id="ARBA00022729"/>
    </source>
</evidence>
<dbReference type="InterPro" id="IPR039424">
    <property type="entry name" value="SBP_5"/>
</dbReference>
<dbReference type="Gene3D" id="3.10.105.10">
    <property type="entry name" value="Dipeptide-binding Protein, Domain 3"/>
    <property type="match status" value="1"/>
</dbReference>
<gene>
    <name evidence="5" type="ORF">GCM10007160_16050</name>
</gene>
<keyword evidence="3" id="KW-0732">Signal</keyword>
<sequence length="836" mass="94009">MLAVAALLFAVVLVVVVRPGPSDSPPRSAVSSEQGDAAEIANRRGALVDQVVFTQESDVGQVTGLIEAGSHHVFTQGITSTTVFQRIRDSLATAYDISYGTNAELTLNPVGPTFANGELNPFHVPEIREALNWLVDRNYIAEEIYGGLAVPRFLPLNTAFPDYARLADVARELELRYAHDPQRAREVIQREMQALGVRLVNGRWHHEGQPVRVIVLIRTEDERHRVGNYIANLMEDVGFTVERHYRTAEEASRIWIGGDPKAGRWHIYTGGWIAAAIQRDQAQNFSDFYTPRGRAEPLWQAYDPTPEFDELAERLQRRDYQSREERQDMMAHALALAMENSVRIWLVDQLNVSARSSNVQVATDLAGGLSGSILWPYTVRFKDRVGGEMVFGSPDLLTEPWNPIAGSNWIFDQMIIRSLQDPSLIPDPFTGLYWPQRIASAEVVVQKDVPVTRTLDWLSVKTAAEIKVPDEAWIDWDAKAGRFVTVGEKHEDGITARICVRIRYEEGYLERRWHDGSRVSLADVVLPWILTFARADPDSRLHDVAHLPVFEAFQRHFRGWHIASTEPLVIEIYSDQIYPDAETIVAAWAPNTTPWHVLSLGILAERNGELAFSSNKADRQRVDWMSLVAGPSIPVLERHLQRAREQGFVPYPAVLKELIREGEATERYRALSDWHRQRNHFWVGDGPFYLHSVHPVAGSVVLRRYEDFPDPADKWLRFTEPEIPELDLDGPMVVESGEGATFSLAITFEGEPYARKAIEQAQFLLFDGRGELARKGNAKALGNGHWQVSLPPETVAKLGHGANSLELAVTSRRVALPSFASHVFATVPEGGWRNSP</sequence>
<organism evidence="5 6">
    <name type="scientific">Litchfieldella qijiaojingensis</name>
    <dbReference type="NCBI Taxonomy" id="980347"/>
    <lineage>
        <taxon>Bacteria</taxon>
        <taxon>Pseudomonadati</taxon>
        <taxon>Pseudomonadota</taxon>
        <taxon>Gammaproteobacteria</taxon>
        <taxon>Oceanospirillales</taxon>
        <taxon>Halomonadaceae</taxon>
        <taxon>Litchfieldella</taxon>
    </lineage>
</organism>
<evidence type="ECO:0000313" key="6">
    <source>
        <dbReference type="Proteomes" id="UP000653056"/>
    </source>
</evidence>
<dbReference type="SUPFAM" id="SSF53850">
    <property type="entry name" value="Periplasmic binding protein-like II"/>
    <property type="match status" value="1"/>
</dbReference>
<evidence type="ECO:0000256" key="1">
    <source>
        <dbReference type="ARBA" id="ARBA00005695"/>
    </source>
</evidence>
<dbReference type="Pfam" id="PF00496">
    <property type="entry name" value="SBP_bac_5"/>
    <property type="match status" value="1"/>
</dbReference>
<dbReference type="PANTHER" id="PTHR30290">
    <property type="entry name" value="PERIPLASMIC BINDING COMPONENT OF ABC TRANSPORTER"/>
    <property type="match status" value="1"/>
</dbReference>
<evidence type="ECO:0000259" key="4">
    <source>
        <dbReference type="Pfam" id="PF00496"/>
    </source>
</evidence>
<reference evidence="6" key="1">
    <citation type="journal article" date="2019" name="Int. J. Syst. Evol. Microbiol.">
        <title>The Global Catalogue of Microorganisms (GCM) 10K type strain sequencing project: providing services to taxonomists for standard genome sequencing and annotation.</title>
        <authorList>
            <consortium name="The Broad Institute Genomics Platform"/>
            <consortium name="The Broad Institute Genome Sequencing Center for Infectious Disease"/>
            <person name="Wu L."/>
            <person name="Ma J."/>
        </authorList>
    </citation>
    <scope>NUCLEOTIDE SEQUENCE [LARGE SCALE GENOMIC DNA]</scope>
    <source>
        <strain evidence="6">KCTC 22228</strain>
    </source>
</reference>